<evidence type="ECO:0000313" key="2">
    <source>
        <dbReference type="Proteomes" id="UP000478052"/>
    </source>
</evidence>
<dbReference type="Proteomes" id="UP000478052">
    <property type="component" value="Unassembled WGS sequence"/>
</dbReference>
<gene>
    <name evidence="1" type="ORF">FWK35_00013323</name>
</gene>
<organism evidence="1 2">
    <name type="scientific">Aphis craccivora</name>
    <name type="common">Cowpea aphid</name>
    <dbReference type="NCBI Taxonomy" id="307492"/>
    <lineage>
        <taxon>Eukaryota</taxon>
        <taxon>Metazoa</taxon>
        <taxon>Ecdysozoa</taxon>
        <taxon>Arthropoda</taxon>
        <taxon>Hexapoda</taxon>
        <taxon>Insecta</taxon>
        <taxon>Pterygota</taxon>
        <taxon>Neoptera</taxon>
        <taxon>Paraneoptera</taxon>
        <taxon>Hemiptera</taxon>
        <taxon>Sternorrhyncha</taxon>
        <taxon>Aphidomorpha</taxon>
        <taxon>Aphidoidea</taxon>
        <taxon>Aphididae</taxon>
        <taxon>Aphidini</taxon>
        <taxon>Aphis</taxon>
        <taxon>Aphis</taxon>
    </lineage>
</organism>
<reference evidence="1 2" key="1">
    <citation type="submission" date="2019-08" db="EMBL/GenBank/DDBJ databases">
        <title>Whole genome of Aphis craccivora.</title>
        <authorList>
            <person name="Voronova N.V."/>
            <person name="Shulinski R.S."/>
            <person name="Bandarenka Y.V."/>
            <person name="Zhorov D.G."/>
            <person name="Warner D."/>
        </authorList>
    </citation>
    <scope>NUCLEOTIDE SEQUENCE [LARGE SCALE GENOMIC DNA]</scope>
    <source>
        <strain evidence="1">180601</strain>
        <tissue evidence="1">Whole Body</tissue>
    </source>
</reference>
<evidence type="ECO:0000313" key="1">
    <source>
        <dbReference type="EMBL" id="KAF0754143.1"/>
    </source>
</evidence>
<dbReference type="AlphaFoldDB" id="A0A6G0YEI9"/>
<comment type="caution">
    <text evidence="1">The sequence shown here is derived from an EMBL/GenBank/DDBJ whole genome shotgun (WGS) entry which is preliminary data.</text>
</comment>
<accession>A0A6G0YEI9</accession>
<name>A0A6G0YEI9_APHCR</name>
<sequence length="116" mass="14034">MHYRVTEKREFSRKTSFRPNRFFYNMVITQKLITVNTLNFQYMFTFLRNLSKTRKFAIQQQAFHNISRRYLKISPLRVENLIQVIHTAPNIQQSGTQLPAFLSFRNLNFLSFRHNS</sequence>
<protein>
    <submittedName>
        <fullName evidence="1">Uncharacterized protein</fullName>
    </submittedName>
</protein>
<proteinExistence type="predicted"/>
<dbReference type="EMBL" id="VUJU01004502">
    <property type="protein sequence ID" value="KAF0754143.1"/>
    <property type="molecule type" value="Genomic_DNA"/>
</dbReference>
<keyword evidence="2" id="KW-1185">Reference proteome</keyword>